<organism evidence="1">
    <name type="scientific">Tanacetum cinerariifolium</name>
    <name type="common">Dalmatian daisy</name>
    <name type="synonym">Chrysanthemum cinerariifolium</name>
    <dbReference type="NCBI Taxonomy" id="118510"/>
    <lineage>
        <taxon>Eukaryota</taxon>
        <taxon>Viridiplantae</taxon>
        <taxon>Streptophyta</taxon>
        <taxon>Embryophyta</taxon>
        <taxon>Tracheophyta</taxon>
        <taxon>Spermatophyta</taxon>
        <taxon>Magnoliopsida</taxon>
        <taxon>eudicotyledons</taxon>
        <taxon>Gunneridae</taxon>
        <taxon>Pentapetalae</taxon>
        <taxon>asterids</taxon>
        <taxon>campanulids</taxon>
        <taxon>Asterales</taxon>
        <taxon>Asteraceae</taxon>
        <taxon>Asteroideae</taxon>
        <taxon>Anthemideae</taxon>
        <taxon>Anthemidinae</taxon>
        <taxon>Tanacetum</taxon>
    </lineage>
</organism>
<comment type="caution">
    <text evidence="1">The sequence shown here is derived from an EMBL/GenBank/DDBJ whole genome shotgun (WGS) entry which is preliminary data.</text>
</comment>
<evidence type="ECO:0000313" key="1">
    <source>
        <dbReference type="EMBL" id="GFD20014.1"/>
    </source>
</evidence>
<protein>
    <submittedName>
        <fullName evidence="1">Reverse transcriptase domain-containing protein</fullName>
    </submittedName>
</protein>
<dbReference type="AlphaFoldDB" id="A0A699UK41"/>
<keyword evidence="1" id="KW-0808">Transferase</keyword>
<keyword evidence="1" id="KW-0695">RNA-directed DNA polymerase</keyword>
<sequence>NPTDEEDLATPWLCEEVDPFTPQICRTLGNAYVVSHVQLYPHKDREDMQKKYIKDPVETNNIKQKDGETIEDFIERFKVETGRMKGAPECMLISEVMHGVNNPELIKRLNENVLKIVEEMMIATMAFIQGETAAV</sequence>
<gene>
    <name evidence="1" type="ORF">Tci_891983</name>
</gene>
<dbReference type="EMBL" id="BKCJ011318934">
    <property type="protein sequence ID" value="GFD20014.1"/>
    <property type="molecule type" value="Genomic_DNA"/>
</dbReference>
<dbReference type="GO" id="GO:0003964">
    <property type="term" value="F:RNA-directed DNA polymerase activity"/>
    <property type="evidence" value="ECO:0007669"/>
    <property type="project" value="UniProtKB-KW"/>
</dbReference>
<name>A0A699UK41_TANCI</name>
<accession>A0A699UK41</accession>
<proteinExistence type="predicted"/>
<feature type="non-terminal residue" evidence="1">
    <location>
        <position position="135"/>
    </location>
</feature>
<feature type="non-terminal residue" evidence="1">
    <location>
        <position position="1"/>
    </location>
</feature>
<keyword evidence="1" id="KW-0548">Nucleotidyltransferase</keyword>
<reference evidence="1" key="1">
    <citation type="journal article" date="2019" name="Sci. Rep.">
        <title>Draft genome of Tanacetum cinerariifolium, the natural source of mosquito coil.</title>
        <authorList>
            <person name="Yamashiro T."/>
            <person name="Shiraishi A."/>
            <person name="Satake H."/>
            <person name="Nakayama K."/>
        </authorList>
    </citation>
    <scope>NUCLEOTIDE SEQUENCE</scope>
</reference>